<sequence length="99" mass="10878">MLEKISTVAENSKRRGLNIYTGNSKILIIKSAVLEYEALNEVEGFTYLGKEAETNADVSPVRHGKGSFQTVQSSQLTRDTLLGVLNLTVSLSKPRELPL</sequence>
<dbReference type="EMBL" id="BMAT01006598">
    <property type="protein sequence ID" value="GFS16009.1"/>
    <property type="molecule type" value="Genomic_DNA"/>
</dbReference>
<accession>A0AAV4IZY2</accession>
<organism evidence="1 2">
    <name type="scientific">Elysia marginata</name>
    <dbReference type="NCBI Taxonomy" id="1093978"/>
    <lineage>
        <taxon>Eukaryota</taxon>
        <taxon>Metazoa</taxon>
        <taxon>Spiralia</taxon>
        <taxon>Lophotrochozoa</taxon>
        <taxon>Mollusca</taxon>
        <taxon>Gastropoda</taxon>
        <taxon>Heterobranchia</taxon>
        <taxon>Euthyneura</taxon>
        <taxon>Panpulmonata</taxon>
        <taxon>Sacoglossa</taxon>
        <taxon>Placobranchoidea</taxon>
        <taxon>Plakobranchidae</taxon>
        <taxon>Elysia</taxon>
    </lineage>
</organism>
<dbReference type="Proteomes" id="UP000762676">
    <property type="component" value="Unassembled WGS sequence"/>
</dbReference>
<name>A0AAV4IZY2_9GAST</name>
<reference evidence="1 2" key="1">
    <citation type="journal article" date="2021" name="Elife">
        <title>Chloroplast acquisition without the gene transfer in kleptoplastic sea slugs, Plakobranchus ocellatus.</title>
        <authorList>
            <person name="Maeda T."/>
            <person name="Takahashi S."/>
            <person name="Yoshida T."/>
            <person name="Shimamura S."/>
            <person name="Takaki Y."/>
            <person name="Nagai Y."/>
            <person name="Toyoda A."/>
            <person name="Suzuki Y."/>
            <person name="Arimoto A."/>
            <person name="Ishii H."/>
            <person name="Satoh N."/>
            <person name="Nishiyama T."/>
            <person name="Hasebe M."/>
            <person name="Maruyama T."/>
            <person name="Minagawa J."/>
            <person name="Obokata J."/>
            <person name="Shigenobu S."/>
        </authorList>
    </citation>
    <scope>NUCLEOTIDE SEQUENCE [LARGE SCALE GENOMIC DNA]</scope>
</reference>
<dbReference type="AlphaFoldDB" id="A0AAV4IZY2"/>
<evidence type="ECO:0000313" key="2">
    <source>
        <dbReference type="Proteomes" id="UP000762676"/>
    </source>
</evidence>
<gene>
    <name evidence="1" type="ORF">ElyMa_003203000</name>
</gene>
<proteinExistence type="predicted"/>
<evidence type="ECO:0000313" key="1">
    <source>
        <dbReference type="EMBL" id="GFS16009.1"/>
    </source>
</evidence>
<protein>
    <submittedName>
        <fullName evidence="1">Uncharacterized protein</fullName>
    </submittedName>
</protein>
<keyword evidence="2" id="KW-1185">Reference proteome</keyword>
<comment type="caution">
    <text evidence="1">The sequence shown here is derived from an EMBL/GenBank/DDBJ whole genome shotgun (WGS) entry which is preliminary data.</text>
</comment>